<dbReference type="AlphaFoldDB" id="A0A9N7TI49"/>
<evidence type="ECO:0000313" key="1">
    <source>
        <dbReference type="EMBL" id="CAB1413390.1"/>
    </source>
</evidence>
<dbReference type="EMBL" id="CADEAL010000052">
    <property type="protein sequence ID" value="CAB1413390.1"/>
    <property type="molecule type" value="Genomic_DNA"/>
</dbReference>
<accession>A0A9N7TI49</accession>
<protein>
    <submittedName>
        <fullName evidence="1">Uncharacterized protein</fullName>
    </submittedName>
</protein>
<evidence type="ECO:0000313" key="2">
    <source>
        <dbReference type="Proteomes" id="UP001153269"/>
    </source>
</evidence>
<organism evidence="1 2">
    <name type="scientific">Pleuronectes platessa</name>
    <name type="common">European plaice</name>
    <dbReference type="NCBI Taxonomy" id="8262"/>
    <lineage>
        <taxon>Eukaryota</taxon>
        <taxon>Metazoa</taxon>
        <taxon>Chordata</taxon>
        <taxon>Craniata</taxon>
        <taxon>Vertebrata</taxon>
        <taxon>Euteleostomi</taxon>
        <taxon>Actinopterygii</taxon>
        <taxon>Neopterygii</taxon>
        <taxon>Teleostei</taxon>
        <taxon>Neoteleostei</taxon>
        <taxon>Acanthomorphata</taxon>
        <taxon>Carangaria</taxon>
        <taxon>Pleuronectiformes</taxon>
        <taxon>Pleuronectoidei</taxon>
        <taxon>Pleuronectidae</taxon>
        <taxon>Pleuronectes</taxon>
    </lineage>
</organism>
<name>A0A9N7TI49_PLEPL</name>
<comment type="caution">
    <text evidence="1">The sequence shown here is derived from an EMBL/GenBank/DDBJ whole genome shotgun (WGS) entry which is preliminary data.</text>
</comment>
<reference evidence="1" key="1">
    <citation type="submission" date="2020-03" db="EMBL/GenBank/DDBJ databases">
        <authorList>
            <person name="Weist P."/>
        </authorList>
    </citation>
    <scope>NUCLEOTIDE SEQUENCE</scope>
</reference>
<keyword evidence="2" id="KW-1185">Reference proteome</keyword>
<proteinExistence type="predicted"/>
<sequence>MSQLVLQAEKPVCVFQEPEKFTFCSGSTAALTGRLHLLRVRLLFFILRCLCSSRFTSRVRNLINTSTRSLGSFHTFYQEAAGGDPETVQRQILQNIPKDVRLGGCSNEDMIPHLSTEDECPSRPQLLQTNRACPGHLGNPCL</sequence>
<dbReference type="Proteomes" id="UP001153269">
    <property type="component" value="Unassembled WGS sequence"/>
</dbReference>
<gene>
    <name evidence="1" type="ORF">PLEPLA_LOCUS1090</name>
</gene>